<dbReference type="SUPFAM" id="SSF63999">
    <property type="entry name" value="Thiamin pyrophosphokinase, catalytic domain"/>
    <property type="match status" value="1"/>
</dbReference>
<dbReference type="InterPro" id="IPR036371">
    <property type="entry name" value="TPK_B1-bd_sf"/>
</dbReference>
<evidence type="ECO:0000256" key="4">
    <source>
        <dbReference type="ARBA" id="ARBA00022840"/>
    </source>
</evidence>
<dbReference type="InterPro" id="IPR006282">
    <property type="entry name" value="Thi_PPkinase"/>
</dbReference>
<evidence type="ECO:0000313" key="7">
    <source>
        <dbReference type="Proteomes" id="UP000324585"/>
    </source>
</evidence>
<dbReference type="InterPro" id="IPR007373">
    <property type="entry name" value="Thiamin_PyroPKinase_B1-bd"/>
</dbReference>
<evidence type="ECO:0000313" key="6">
    <source>
        <dbReference type="EMBL" id="KAA8495924.1"/>
    </source>
</evidence>
<dbReference type="GO" id="GO:0009229">
    <property type="term" value="P:thiamine diphosphate biosynthetic process"/>
    <property type="evidence" value="ECO:0007669"/>
    <property type="project" value="InterPro"/>
</dbReference>
<dbReference type="PANTHER" id="PTHR13622">
    <property type="entry name" value="THIAMIN PYROPHOSPHOKINASE"/>
    <property type="match status" value="1"/>
</dbReference>
<evidence type="ECO:0000256" key="1">
    <source>
        <dbReference type="ARBA" id="ARBA00022679"/>
    </source>
</evidence>
<keyword evidence="1" id="KW-0808">Transferase</keyword>
<evidence type="ECO:0000256" key="3">
    <source>
        <dbReference type="ARBA" id="ARBA00022777"/>
    </source>
</evidence>
<dbReference type="OrthoDB" id="25149at2759"/>
<accession>A0A5J4YYX3</accession>
<dbReference type="GO" id="GO:0016301">
    <property type="term" value="F:kinase activity"/>
    <property type="evidence" value="ECO:0007669"/>
    <property type="project" value="UniProtKB-KW"/>
</dbReference>
<dbReference type="InterPro" id="IPR007371">
    <property type="entry name" value="TPK_catalytic"/>
</dbReference>
<gene>
    <name evidence="6" type="ORF">FVE85_2079</name>
</gene>
<sequence>MLRPDGVAFAVQAFLTLQRHCSFGLAPARSWFDRPGLRAKRTARKKASVSIMKEPHLAPVKKHSISGLVKTGVVSSANVRPVALLFLNGSCPRVSISPECFVRLWGRAHVRICADGGANRLYDGCSDDQNARRHAYVPSYIVGDLDSLRPEVLSYYSCRGTQIQEDRDQHSNDLMKGIRLAVQQLRHTSQETSLPDADEKSLPAMVLLGCDGGRFDHVLAALSEMHSLEYPGTLYMLSSSSWTTVLTPGMHQIELDLSCEGATCGLIPLAGACESVTTSGLQWNLNGHRLELGKFVSTSNRALESTVHVETSGFLVWTVEQHL</sequence>
<dbReference type="FunFam" id="2.60.120.320:FF:000001">
    <property type="entry name" value="Thiamine pyrophosphokinase"/>
    <property type="match status" value="1"/>
</dbReference>
<dbReference type="AlphaFoldDB" id="A0A5J4YYX3"/>
<feature type="domain" description="Thiamin pyrophosphokinase thiamin-binding" evidence="5">
    <location>
        <begin position="249"/>
        <end position="315"/>
    </location>
</feature>
<proteinExistence type="predicted"/>
<dbReference type="Gene3D" id="2.60.120.320">
    <property type="entry name" value="Thiamin pyrophosphokinase, thiamin-binding domain"/>
    <property type="match status" value="1"/>
</dbReference>
<dbReference type="CDD" id="cd07995">
    <property type="entry name" value="TPK"/>
    <property type="match status" value="1"/>
</dbReference>
<comment type="caution">
    <text evidence="6">The sequence shown here is derived from an EMBL/GenBank/DDBJ whole genome shotgun (WGS) entry which is preliminary data.</text>
</comment>
<dbReference type="GO" id="GO:0006772">
    <property type="term" value="P:thiamine metabolic process"/>
    <property type="evidence" value="ECO:0007669"/>
    <property type="project" value="InterPro"/>
</dbReference>
<dbReference type="OMA" id="DHIVANI"/>
<dbReference type="Proteomes" id="UP000324585">
    <property type="component" value="Unassembled WGS sequence"/>
</dbReference>
<dbReference type="SUPFAM" id="SSF63862">
    <property type="entry name" value="Thiamin pyrophosphokinase, substrate-binding domain"/>
    <property type="match status" value="1"/>
</dbReference>
<dbReference type="PANTHER" id="PTHR13622:SF8">
    <property type="entry name" value="THIAMIN PYROPHOSPHOKINASE 1"/>
    <property type="match status" value="1"/>
</dbReference>
<keyword evidence="7" id="KW-1185">Reference proteome</keyword>
<reference evidence="7" key="1">
    <citation type="journal article" date="2019" name="Nat. Commun.">
        <title>Expansion of phycobilisome linker gene families in mesophilic red algae.</title>
        <authorList>
            <person name="Lee J."/>
            <person name="Kim D."/>
            <person name="Bhattacharya D."/>
            <person name="Yoon H.S."/>
        </authorList>
    </citation>
    <scope>NUCLEOTIDE SEQUENCE [LARGE SCALE GENOMIC DNA]</scope>
    <source>
        <strain evidence="7">CCMP 1328</strain>
    </source>
</reference>
<dbReference type="EMBL" id="VRMN01000003">
    <property type="protein sequence ID" value="KAA8495924.1"/>
    <property type="molecule type" value="Genomic_DNA"/>
</dbReference>
<keyword evidence="3 6" id="KW-0418">Kinase</keyword>
<dbReference type="NCBIfam" id="TIGR01378">
    <property type="entry name" value="thi_PPkinase"/>
    <property type="match status" value="1"/>
</dbReference>
<keyword evidence="4" id="KW-0067">ATP-binding</keyword>
<dbReference type="InterPro" id="IPR036759">
    <property type="entry name" value="TPK_catalytic_sf"/>
</dbReference>
<dbReference type="GO" id="GO:0004788">
    <property type="term" value="F:thiamine diphosphokinase activity"/>
    <property type="evidence" value="ECO:0007669"/>
    <property type="project" value="InterPro"/>
</dbReference>
<evidence type="ECO:0000256" key="2">
    <source>
        <dbReference type="ARBA" id="ARBA00022741"/>
    </source>
</evidence>
<dbReference type="GO" id="GO:0005524">
    <property type="term" value="F:ATP binding"/>
    <property type="evidence" value="ECO:0007669"/>
    <property type="project" value="UniProtKB-KW"/>
</dbReference>
<dbReference type="GO" id="GO:0030975">
    <property type="term" value="F:thiamine binding"/>
    <property type="evidence" value="ECO:0007669"/>
    <property type="project" value="InterPro"/>
</dbReference>
<dbReference type="Gene3D" id="3.40.50.10240">
    <property type="entry name" value="Thiamin pyrophosphokinase, catalytic domain"/>
    <property type="match status" value="1"/>
</dbReference>
<evidence type="ECO:0000259" key="5">
    <source>
        <dbReference type="SMART" id="SM00983"/>
    </source>
</evidence>
<organism evidence="6 7">
    <name type="scientific">Porphyridium purpureum</name>
    <name type="common">Red alga</name>
    <name type="synonym">Porphyridium cruentum</name>
    <dbReference type="NCBI Taxonomy" id="35688"/>
    <lineage>
        <taxon>Eukaryota</taxon>
        <taxon>Rhodophyta</taxon>
        <taxon>Bangiophyceae</taxon>
        <taxon>Porphyridiales</taxon>
        <taxon>Porphyridiaceae</taxon>
        <taxon>Porphyridium</taxon>
    </lineage>
</organism>
<dbReference type="Pfam" id="PF04265">
    <property type="entry name" value="TPK_B1_binding"/>
    <property type="match status" value="1"/>
</dbReference>
<keyword evidence="2" id="KW-0547">Nucleotide-binding</keyword>
<protein>
    <submittedName>
        <fullName evidence="6">Thiamine pyrophosphokinase 3</fullName>
    </submittedName>
</protein>
<name>A0A5J4YYX3_PORPP</name>
<dbReference type="Pfam" id="PF04263">
    <property type="entry name" value="TPK_catalytic"/>
    <property type="match status" value="1"/>
</dbReference>
<dbReference type="SMART" id="SM00983">
    <property type="entry name" value="TPK_B1_binding"/>
    <property type="match status" value="1"/>
</dbReference>